<dbReference type="SMART" id="SM01086">
    <property type="entry name" value="ClpB_D2-small"/>
    <property type="match status" value="1"/>
</dbReference>
<dbReference type="InterPro" id="IPR001270">
    <property type="entry name" value="ClpA/B"/>
</dbReference>
<dbReference type="PROSITE" id="PS00870">
    <property type="entry name" value="CLPAB_1"/>
    <property type="match status" value="1"/>
</dbReference>
<comment type="caution">
    <text evidence="13">The sequence shown here is derived from an EMBL/GenBank/DDBJ whole genome shotgun (WGS) entry which is preliminary data.</text>
</comment>
<keyword evidence="5 11" id="KW-0346">Stress response</keyword>
<keyword evidence="4 10" id="KW-0067">ATP-binding</keyword>
<comment type="function">
    <text evidence="11">Part of a stress-induced multi-chaperone system, it is involved in the recovery of the cell from heat-induced damage, in cooperation with DnaK, DnaJ and GrpE.</text>
</comment>
<dbReference type="InterPro" id="IPR028299">
    <property type="entry name" value="ClpA/B_CS2"/>
</dbReference>
<evidence type="ECO:0000313" key="13">
    <source>
        <dbReference type="EMBL" id="MEE2053131.1"/>
    </source>
</evidence>
<dbReference type="EMBL" id="JAUUCC010000062">
    <property type="protein sequence ID" value="MEE2053131.1"/>
    <property type="molecule type" value="Genomic_DNA"/>
</dbReference>
<dbReference type="InterPro" id="IPR003593">
    <property type="entry name" value="AAA+_ATPase"/>
</dbReference>
<evidence type="ECO:0000256" key="4">
    <source>
        <dbReference type="ARBA" id="ARBA00022840"/>
    </source>
</evidence>
<dbReference type="PRINTS" id="PR00300">
    <property type="entry name" value="CLPPROTEASEA"/>
</dbReference>
<keyword evidence="6 11" id="KW-0175">Coiled coil</keyword>
<dbReference type="CDD" id="cd19499">
    <property type="entry name" value="RecA-like_ClpB_Hsp104-like"/>
    <property type="match status" value="1"/>
</dbReference>
<evidence type="ECO:0000259" key="12">
    <source>
        <dbReference type="PROSITE" id="PS51903"/>
    </source>
</evidence>
<gene>
    <name evidence="11 13" type="primary">clpB</name>
    <name evidence="13" type="ORF">Q8A49_21750</name>
</gene>
<dbReference type="Gene3D" id="1.10.1780.10">
    <property type="entry name" value="Clp, N-terminal domain"/>
    <property type="match status" value="1"/>
</dbReference>
<dbReference type="Gene3D" id="3.40.50.300">
    <property type="entry name" value="P-loop containing nucleotide triphosphate hydrolases"/>
    <property type="match status" value="3"/>
</dbReference>
<dbReference type="SUPFAM" id="SSF81923">
    <property type="entry name" value="Double Clp-N motif"/>
    <property type="match status" value="1"/>
</dbReference>
<evidence type="ECO:0000256" key="1">
    <source>
        <dbReference type="ARBA" id="ARBA00008675"/>
    </source>
</evidence>
<dbReference type="PANTHER" id="PTHR11638">
    <property type="entry name" value="ATP-DEPENDENT CLP PROTEASE"/>
    <property type="match status" value="1"/>
</dbReference>
<dbReference type="InterPro" id="IPR017730">
    <property type="entry name" value="Chaperonin_ClpB"/>
</dbReference>
<dbReference type="InterPro" id="IPR019489">
    <property type="entry name" value="Clp_ATPase_C"/>
</dbReference>
<dbReference type="CDD" id="cd00009">
    <property type="entry name" value="AAA"/>
    <property type="match status" value="1"/>
</dbReference>
<dbReference type="InterPro" id="IPR041546">
    <property type="entry name" value="ClpA/ClpB_AAA_lid"/>
</dbReference>
<dbReference type="NCBIfam" id="TIGR03346">
    <property type="entry name" value="chaperone_ClpB"/>
    <property type="match status" value="1"/>
</dbReference>
<dbReference type="InterPro" id="IPR027417">
    <property type="entry name" value="P-loop_NTPase"/>
</dbReference>
<dbReference type="Proteomes" id="UP001348641">
    <property type="component" value="Unassembled WGS sequence"/>
</dbReference>
<dbReference type="RefSeq" id="WP_330160094.1">
    <property type="nucleotide sequence ID" value="NZ_BAAAJA010000014.1"/>
</dbReference>
<evidence type="ECO:0000256" key="6">
    <source>
        <dbReference type="ARBA" id="ARBA00023054"/>
    </source>
</evidence>
<feature type="domain" description="Clp R" evidence="12">
    <location>
        <begin position="1"/>
        <end position="146"/>
    </location>
</feature>
<evidence type="ECO:0000313" key="14">
    <source>
        <dbReference type="Proteomes" id="UP001348641"/>
    </source>
</evidence>
<dbReference type="Gene3D" id="1.10.8.60">
    <property type="match status" value="1"/>
</dbReference>
<dbReference type="Pfam" id="PF07724">
    <property type="entry name" value="AAA_2"/>
    <property type="match status" value="1"/>
</dbReference>
<comment type="similarity">
    <text evidence="1 10">Belongs to the ClpA/ClpB family.</text>
</comment>
<dbReference type="PANTHER" id="PTHR11638:SF18">
    <property type="entry name" value="HEAT SHOCK PROTEIN 104"/>
    <property type="match status" value="1"/>
</dbReference>
<comment type="subunit">
    <text evidence="8">Homohexamer. The oligomerization is ATP-dependent.</text>
</comment>
<dbReference type="InterPro" id="IPR003959">
    <property type="entry name" value="ATPase_AAA_core"/>
</dbReference>
<comment type="subcellular location">
    <subcellularLocation>
        <location evidence="11">Cytoplasm</location>
    </subcellularLocation>
</comment>
<dbReference type="InterPro" id="IPR036628">
    <property type="entry name" value="Clp_N_dom_sf"/>
</dbReference>
<proteinExistence type="inferred from homology"/>
<dbReference type="InterPro" id="IPR050130">
    <property type="entry name" value="ClpA_ClpB"/>
</dbReference>
<keyword evidence="7 10" id="KW-0143">Chaperone</keyword>
<dbReference type="Pfam" id="PF00004">
    <property type="entry name" value="AAA"/>
    <property type="match status" value="1"/>
</dbReference>
<organism evidence="13 14">
    <name type="scientific">Nocardiopsis tropica</name>
    <dbReference type="NCBI Taxonomy" id="109330"/>
    <lineage>
        <taxon>Bacteria</taxon>
        <taxon>Bacillati</taxon>
        <taxon>Actinomycetota</taxon>
        <taxon>Actinomycetes</taxon>
        <taxon>Streptosporangiales</taxon>
        <taxon>Nocardiopsidaceae</taxon>
        <taxon>Nocardiopsis</taxon>
    </lineage>
</organism>
<evidence type="ECO:0000256" key="9">
    <source>
        <dbReference type="PROSITE-ProRule" id="PRU01251"/>
    </source>
</evidence>
<protein>
    <recommendedName>
        <fullName evidence="11">Chaperone protein ClpB</fullName>
    </recommendedName>
</protein>
<keyword evidence="2 9" id="KW-0677">Repeat</keyword>
<dbReference type="PROSITE" id="PS00871">
    <property type="entry name" value="CLPAB_2"/>
    <property type="match status" value="1"/>
</dbReference>
<dbReference type="PROSITE" id="PS51903">
    <property type="entry name" value="CLP_R"/>
    <property type="match status" value="1"/>
</dbReference>
<name>A0ABU7KV00_9ACTN</name>
<dbReference type="Pfam" id="PF02861">
    <property type="entry name" value="Clp_N"/>
    <property type="match status" value="1"/>
</dbReference>
<dbReference type="InterPro" id="IPR004176">
    <property type="entry name" value="Clp_R_N"/>
</dbReference>
<evidence type="ECO:0000256" key="2">
    <source>
        <dbReference type="ARBA" id="ARBA00022737"/>
    </source>
</evidence>
<comment type="subunit">
    <text evidence="11">Homohexamer; The oligomerization is ATP-dependent.</text>
</comment>
<evidence type="ECO:0000256" key="3">
    <source>
        <dbReference type="ARBA" id="ARBA00022741"/>
    </source>
</evidence>
<sequence length="870" mass="94723">MNYKLTQKSQEALSVAIRRATTDGSPQTEPAHLLAALLDQPEGITRPLLKEVGANPDTLKDKVEAAIGALPRAAGSTVSSPSSSRQLIVSINTAAQRAQQMEDEYVSTEHLLVGLATDGGEAARLLTEAGATPDALLEAFERVRGTGKITTENPEDTYKALEKFGVDLTERAREGKVDPVIGRDGEIRRVVQVLSRRTKNNPVLIGEPGVGKTAVVEGLAQRIVAGDVPQSLVGKRLVSLDLSAMVAGAKYRGEFEERLKSVLSEIKASEGQVITFIDELHTMVGAGAAEGAMDAGNMLKPMLARGELRMVGATTLDEYREKIEKDPALERRFQQIMVGEPSAADTIAILRGLKGRYEAHHKVQIADAALVAAATLSDRYITARFLPDKAIDLIDEAASRLRMEIDSSPVEIDELKRTVDRLKMEEMALEKESDPASVQRLERLRSDLADTQEQLTGLVARWEQEKAGLNRLGELKGQLDDLRTRAELAQREGDFGEASRLMYGDIPQLEKQVEEASKAEESAAPQSGDTMVKDEVGADEVADVVSAWTGIPVGRLLEGETSKLLRMEDELGSRIIGQRDAVAAVSDAVRRARAGISDPDRPTGSFLFLGPTGVGKTELAKALAEFLFDDERAIVRIDMSEYSEKHSVSRLVGAPPGYVGYEEGGQLTEAVRRRPYTVVLLDEVEKGHPEVFDTLLQVLDDGRLTDGQGRQVDFRNTILILTSNLGSPFLVDQSLEESVRRDRVMDVVRATFKPEFLNRLDDVIMFDALSTADLTRIVDLQVDKLAGRLADRRFGLDVTPAAREWLALTGYDPNYGARPLRRLVQSTIGDPLARELLSGSLSEGDTAVVDVNDISDKLRVTVRGGDAPAA</sequence>
<dbReference type="Pfam" id="PF10431">
    <property type="entry name" value="ClpB_D2-small"/>
    <property type="match status" value="1"/>
</dbReference>
<dbReference type="Pfam" id="PF17871">
    <property type="entry name" value="AAA_lid_9"/>
    <property type="match status" value="1"/>
</dbReference>
<feature type="coiled-coil region" evidence="11">
    <location>
        <begin position="412"/>
        <end position="492"/>
    </location>
</feature>
<dbReference type="SMART" id="SM00382">
    <property type="entry name" value="AAA"/>
    <property type="match status" value="2"/>
</dbReference>
<dbReference type="InterPro" id="IPR018368">
    <property type="entry name" value="ClpA/B_CS1"/>
</dbReference>
<keyword evidence="11" id="KW-0963">Cytoplasm</keyword>
<keyword evidence="3 10" id="KW-0547">Nucleotide-binding</keyword>
<reference evidence="13 14" key="1">
    <citation type="submission" date="2023-07" db="EMBL/GenBank/DDBJ databases">
        <authorList>
            <person name="Girao M."/>
            <person name="Carvalho M.F."/>
        </authorList>
    </citation>
    <scope>NUCLEOTIDE SEQUENCE [LARGE SCALE GENOMIC DNA]</scope>
    <source>
        <strain evidence="13 14">66/93</strain>
    </source>
</reference>
<evidence type="ECO:0000256" key="7">
    <source>
        <dbReference type="ARBA" id="ARBA00023186"/>
    </source>
</evidence>
<evidence type="ECO:0000256" key="5">
    <source>
        <dbReference type="ARBA" id="ARBA00023016"/>
    </source>
</evidence>
<evidence type="ECO:0000256" key="10">
    <source>
        <dbReference type="RuleBase" id="RU004432"/>
    </source>
</evidence>
<evidence type="ECO:0000256" key="8">
    <source>
        <dbReference type="ARBA" id="ARBA00026057"/>
    </source>
</evidence>
<dbReference type="SUPFAM" id="SSF52540">
    <property type="entry name" value="P-loop containing nucleoside triphosphate hydrolases"/>
    <property type="match status" value="2"/>
</dbReference>
<evidence type="ECO:0000256" key="11">
    <source>
        <dbReference type="RuleBase" id="RU362034"/>
    </source>
</evidence>
<accession>A0ABU7KV00</accession>